<evidence type="ECO:0000259" key="2">
    <source>
        <dbReference type="PROSITE" id="PS50072"/>
    </source>
</evidence>
<evidence type="ECO:0000256" key="1">
    <source>
        <dbReference type="SAM" id="MobiDB-lite"/>
    </source>
</evidence>
<dbReference type="InterPro" id="IPR044185">
    <property type="entry name" value="CYP26-2-like"/>
</dbReference>
<sequence length="391" mass="41168">MSLTTKSTTTRMNMNMRACHLMRVSSSSTRSSSLRLRNIRLAPLYRGIPSSLKRCSLQCDLPKSTRSRRGLQDDDDVELDVHADDPTSSMSPCMSSRRDVLAIAISAATVAGGGARTPHARADEEVEQQTDLESEQVPQQDETDSVSSSSASARAKGTVAFSIAVDEEPKGDITFEVSGDGTRAPLAASRVLALGAGIPDGGGGYRGAIVDNVDPAFVRIGQRRLGTLGGAAGAAAAAAVAGGLSGLDVNAEVDKADTFSDFDVLLIAPTALGEEGDYEERLVARNGKLATERNRAKGQPTPPNGTGLLFVLNASALPDELKRDVVRIGRVTNKESQALLLALGNLPRFENNEESGFFQTAKSIGDARALVAQSAFNRPLSRVKVVKSTAS</sequence>
<feature type="compositionally biased region" description="Acidic residues" evidence="1">
    <location>
        <begin position="124"/>
        <end position="134"/>
    </location>
</feature>
<feature type="region of interest" description="Disordered" evidence="1">
    <location>
        <begin position="112"/>
        <end position="152"/>
    </location>
</feature>
<dbReference type="GO" id="GO:0003755">
    <property type="term" value="F:peptidyl-prolyl cis-trans isomerase activity"/>
    <property type="evidence" value="ECO:0007669"/>
    <property type="project" value="InterPro"/>
</dbReference>
<dbReference type="PROSITE" id="PS50072">
    <property type="entry name" value="CSA_PPIASE_2"/>
    <property type="match status" value="1"/>
</dbReference>
<dbReference type="EMBL" id="BNJQ01000033">
    <property type="protein sequence ID" value="GHP11207.1"/>
    <property type="molecule type" value="Genomic_DNA"/>
</dbReference>
<accession>A0A830I221</accession>
<keyword evidence="4" id="KW-1185">Reference proteome</keyword>
<dbReference type="Proteomes" id="UP000660262">
    <property type="component" value="Unassembled WGS sequence"/>
</dbReference>
<proteinExistence type="predicted"/>
<evidence type="ECO:0000313" key="3">
    <source>
        <dbReference type="EMBL" id="GHP11207.1"/>
    </source>
</evidence>
<dbReference type="GO" id="GO:0009507">
    <property type="term" value="C:chloroplast"/>
    <property type="evidence" value="ECO:0007669"/>
    <property type="project" value="TreeGrafter"/>
</dbReference>
<protein>
    <recommendedName>
        <fullName evidence="2">PPIase cyclophilin-type domain-containing protein</fullName>
    </recommendedName>
</protein>
<feature type="domain" description="PPIase cyclophilin-type" evidence="2">
    <location>
        <begin position="160"/>
        <end position="390"/>
    </location>
</feature>
<dbReference type="PANTHER" id="PTHR47724:SF1">
    <property type="entry name" value="PEPTIDYL-PROLYL CIS-TRANS ISOMERASE CYP26-2, CHLOROPLASTIC"/>
    <property type="match status" value="1"/>
</dbReference>
<gene>
    <name evidence="3" type="ORF">PPROV_000993700</name>
</gene>
<dbReference type="OrthoDB" id="252722at2759"/>
<name>A0A830I221_9CHLO</name>
<comment type="caution">
    <text evidence="3">The sequence shown here is derived from an EMBL/GenBank/DDBJ whole genome shotgun (WGS) entry which is preliminary data.</text>
</comment>
<reference evidence="3" key="1">
    <citation type="submission" date="2020-10" db="EMBL/GenBank/DDBJ databases">
        <title>Unveiling of a novel bifunctional photoreceptor, Dualchrome1, isolated from a cosmopolitan green alga.</title>
        <authorList>
            <person name="Suzuki S."/>
            <person name="Kawachi M."/>
        </authorList>
    </citation>
    <scope>NUCLEOTIDE SEQUENCE</scope>
    <source>
        <strain evidence="3">NIES 2893</strain>
    </source>
</reference>
<dbReference type="AlphaFoldDB" id="A0A830I221"/>
<organism evidence="3 4">
    <name type="scientific">Pycnococcus provasolii</name>
    <dbReference type="NCBI Taxonomy" id="41880"/>
    <lineage>
        <taxon>Eukaryota</taxon>
        <taxon>Viridiplantae</taxon>
        <taxon>Chlorophyta</taxon>
        <taxon>Pseudoscourfieldiophyceae</taxon>
        <taxon>Pseudoscourfieldiales</taxon>
        <taxon>Pycnococcaceae</taxon>
        <taxon>Pycnococcus</taxon>
    </lineage>
</organism>
<feature type="region of interest" description="Disordered" evidence="1">
    <location>
        <begin position="64"/>
        <end position="94"/>
    </location>
</feature>
<dbReference type="PANTHER" id="PTHR47724">
    <property type="entry name" value="PEPTIDYL-PROLYL CIS-TRANS ISOMERASE CYP26-2, CHLOROPLASTIC"/>
    <property type="match status" value="1"/>
</dbReference>
<dbReference type="InterPro" id="IPR002130">
    <property type="entry name" value="Cyclophilin-type_PPIase_dom"/>
</dbReference>
<evidence type="ECO:0000313" key="4">
    <source>
        <dbReference type="Proteomes" id="UP000660262"/>
    </source>
</evidence>